<dbReference type="InterPro" id="IPR007450">
    <property type="entry name" value="BamE_dom"/>
</dbReference>
<proteinExistence type="predicted"/>
<dbReference type="Gene3D" id="3.30.1450.10">
    <property type="match status" value="1"/>
</dbReference>
<dbReference type="OrthoDB" id="9808313at2"/>
<sequence>MGGKSKGGKSKARAARGLALGSALTLGAALGGCIGYDGDFDRGYQVDQESMGQIKLGATTKPEALAILGTPSTTSTVGGDAWYYIGQKYHRALAFLPAQLTDQHVVAVYFDKSGKVDRIANYGMQDGKVFDYVSRTTPTGGTEPDFLRNMMGGLFRFS</sequence>
<evidence type="ECO:0000256" key="1">
    <source>
        <dbReference type="ARBA" id="ARBA00022729"/>
    </source>
</evidence>
<gene>
    <name evidence="5" type="ORF">DFR50_13219</name>
</gene>
<feature type="domain" description="Outer membrane protein assembly factor BamE" evidence="4">
    <location>
        <begin position="43"/>
        <end position="119"/>
    </location>
</feature>
<accession>A0A366EV08</accession>
<dbReference type="InterPro" id="IPR037873">
    <property type="entry name" value="BamE-like"/>
</dbReference>
<protein>
    <submittedName>
        <fullName evidence="5">Beta-barrel assembly machine subunit BamE</fullName>
    </submittedName>
</protein>
<dbReference type="Pfam" id="PF04355">
    <property type="entry name" value="BamE"/>
    <property type="match status" value="1"/>
</dbReference>
<keyword evidence="3" id="KW-0998">Cell outer membrane</keyword>
<evidence type="ECO:0000313" key="5">
    <source>
        <dbReference type="EMBL" id="RBP06241.1"/>
    </source>
</evidence>
<dbReference type="PANTHER" id="PTHR37482">
    <property type="entry name" value="OUTER MEMBRANE PROTEIN ASSEMBLY FACTOR BAME"/>
    <property type="match status" value="1"/>
</dbReference>
<evidence type="ECO:0000256" key="3">
    <source>
        <dbReference type="ARBA" id="ARBA00023237"/>
    </source>
</evidence>
<dbReference type="AlphaFoldDB" id="A0A366EV08"/>
<dbReference type="GO" id="GO:1990063">
    <property type="term" value="C:Bam protein complex"/>
    <property type="evidence" value="ECO:0007669"/>
    <property type="project" value="TreeGrafter"/>
</dbReference>
<dbReference type="GO" id="GO:0043165">
    <property type="term" value="P:Gram-negative-bacterium-type cell outer membrane assembly"/>
    <property type="evidence" value="ECO:0007669"/>
    <property type="project" value="TreeGrafter"/>
</dbReference>
<keyword evidence="2" id="KW-0472">Membrane</keyword>
<keyword evidence="1" id="KW-0732">Signal</keyword>
<dbReference type="GO" id="GO:0030674">
    <property type="term" value="F:protein-macromolecule adaptor activity"/>
    <property type="evidence" value="ECO:0007669"/>
    <property type="project" value="TreeGrafter"/>
</dbReference>
<organism evidence="5 6">
    <name type="scientific">Roseiarcus fermentans</name>
    <dbReference type="NCBI Taxonomy" id="1473586"/>
    <lineage>
        <taxon>Bacteria</taxon>
        <taxon>Pseudomonadati</taxon>
        <taxon>Pseudomonadota</taxon>
        <taxon>Alphaproteobacteria</taxon>
        <taxon>Hyphomicrobiales</taxon>
        <taxon>Roseiarcaceae</taxon>
        <taxon>Roseiarcus</taxon>
    </lineage>
</organism>
<comment type="caution">
    <text evidence="5">The sequence shown here is derived from an EMBL/GenBank/DDBJ whole genome shotgun (WGS) entry which is preliminary data.</text>
</comment>
<dbReference type="Proteomes" id="UP000253529">
    <property type="component" value="Unassembled WGS sequence"/>
</dbReference>
<evidence type="ECO:0000313" key="6">
    <source>
        <dbReference type="Proteomes" id="UP000253529"/>
    </source>
</evidence>
<dbReference type="PANTHER" id="PTHR37482:SF1">
    <property type="entry name" value="OUTER MEMBRANE PROTEIN ASSEMBLY FACTOR BAME"/>
    <property type="match status" value="1"/>
</dbReference>
<dbReference type="EMBL" id="QNRK01000032">
    <property type="protein sequence ID" value="RBP06241.1"/>
    <property type="molecule type" value="Genomic_DNA"/>
</dbReference>
<evidence type="ECO:0000256" key="2">
    <source>
        <dbReference type="ARBA" id="ARBA00023136"/>
    </source>
</evidence>
<evidence type="ECO:0000259" key="4">
    <source>
        <dbReference type="Pfam" id="PF04355"/>
    </source>
</evidence>
<reference evidence="5 6" key="1">
    <citation type="submission" date="2018-06" db="EMBL/GenBank/DDBJ databases">
        <title>Genomic Encyclopedia of Type Strains, Phase IV (KMG-IV): sequencing the most valuable type-strain genomes for metagenomic binning, comparative biology and taxonomic classification.</title>
        <authorList>
            <person name="Goeker M."/>
        </authorList>
    </citation>
    <scope>NUCLEOTIDE SEQUENCE [LARGE SCALE GENOMIC DNA]</scope>
    <source>
        <strain evidence="5 6">DSM 24875</strain>
    </source>
</reference>
<dbReference type="InterPro" id="IPR026592">
    <property type="entry name" value="BamE"/>
</dbReference>
<dbReference type="GO" id="GO:0051205">
    <property type="term" value="P:protein insertion into membrane"/>
    <property type="evidence" value="ECO:0007669"/>
    <property type="project" value="TreeGrafter"/>
</dbReference>
<name>A0A366EV08_9HYPH</name>
<dbReference type="PROSITE" id="PS51257">
    <property type="entry name" value="PROKAR_LIPOPROTEIN"/>
    <property type="match status" value="1"/>
</dbReference>
<dbReference type="RefSeq" id="WP_113891664.1">
    <property type="nucleotide sequence ID" value="NZ_QNRK01000032.1"/>
</dbReference>
<keyword evidence="6" id="KW-1185">Reference proteome</keyword>